<reference evidence="3" key="1">
    <citation type="journal article" date="2019" name="Int. J. Syst. Evol. Microbiol.">
        <title>The Global Catalogue of Microorganisms (GCM) 10K type strain sequencing project: providing services to taxonomists for standard genome sequencing and annotation.</title>
        <authorList>
            <consortium name="The Broad Institute Genomics Platform"/>
            <consortium name="The Broad Institute Genome Sequencing Center for Infectious Disease"/>
            <person name="Wu L."/>
            <person name="Ma J."/>
        </authorList>
    </citation>
    <scope>NUCLEOTIDE SEQUENCE [LARGE SCALE GENOMIC DNA]</scope>
    <source>
        <strain evidence="3">NBRC 108730</strain>
    </source>
</reference>
<organism evidence="2 3">
    <name type="scientific">Angustibacter aerolatus</name>
    <dbReference type="NCBI Taxonomy" id="1162965"/>
    <lineage>
        <taxon>Bacteria</taxon>
        <taxon>Bacillati</taxon>
        <taxon>Actinomycetota</taxon>
        <taxon>Actinomycetes</taxon>
        <taxon>Kineosporiales</taxon>
        <taxon>Kineosporiaceae</taxon>
    </lineage>
</organism>
<dbReference type="Proteomes" id="UP001157017">
    <property type="component" value="Unassembled WGS sequence"/>
</dbReference>
<sequence>MWTDANRLCGIGLVYLSDTKAQSNSNNGAAPQWARIDNGCWGYGNGGTQHSVEAHELAHTLGSVMGGAPHATSAGHCYDESDTMCYADGGGKAMQQVCAPNLEYLLDCDNDDYYSTYPDPGSWLDTHWNVARLAVPARRRRRRRRRHGRHPDEGSGRSCRSTTRRCRVWRPRRR</sequence>
<evidence type="ECO:0000313" key="2">
    <source>
        <dbReference type="EMBL" id="GMA85949.1"/>
    </source>
</evidence>
<evidence type="ECO:0008006" key="4">
    <source>
        <dbReference type="Google" id="ProtNLM"/>
    </source>
</evidence>
<feature type="compositionally biased region" description="Basic residues" evidence="1">
    <location>
        <begin position="162"/>
        <end position="174"/>
    </location>
</feature>
<gene>
    <name evidence="2" type="ORF">GCM10025868_11990</name>
</gene>
<feature type="region of interest" description="Disordered" evidence="1">
    <location>
        <begin position="137"/>
        <end position="174"/>
    </location>
</feature>
<dbReference type="EMBL" id="BSUZ01000001">
    <property type="protein sequence ID" value="GMA85949.1"/>
    <property type="molecule type" value="Genomic_DNA"/>
</dbReference>
<feature type="compositionally biased region" description="Basic residues" evidence="1">
    <location>
        <begin position="137"/>
        <end position="149"/>
    </location>
</feature>
<evidence type="ECO:0000313" key="3">
    <source>
        <dbReference type="Proteomes" id="UP001157017"/>
    </source>
</evidence>
<keyword evidence="3" id="KW-1185">Reference proteome</keyword>
<accession>A0ABQ6JDR8</accession>
<evidence type="ECO:0000256" key="1">
    <source>
        <dbReference type="SAM" id="MobiDB-lite"/>
    </source>
</evidence>
<name>A0ABQ6JDR8_9ACTN</name>
<comment type="caution">
    <text evidence="2">The sequence shown here is derived from an EMBL/GenBank/DDBJ whole genome shotgun (WGS) entry which is preliminary data.</text>
</comment>
<protein>
    <recommendedName>
        <fullName evidence="4">Peptidase M12B domain-containing protein</fullName>
    </recommendedName>
</protein>
<proteinExistence type="predicted"/>